<dbReference type="Pfam" id="PF10337">
    <property type="entry name" value="ArAE_2_N"/>
    <property type="match status" value="1"/>
</dbReference>
<reference evidence="10" key="1">
    <citation type="submission" date="2020-03" db="EMBL/GenBank/DDBJ databases">
        <title>Draft Genome Sequence of Cylindrodendrum hubeiense.</title>
        <authorList>
            <person name="Buettner E."/>
            <person name="Kellner H."/>
        </authorList>
    </citation>
    <scope>NUCLEOTIDE SEQUENCE</scope>
    <source>
        <strain evidence="10">IHI 201604</strain>
    </source>
</reference>
<evidence type="ECO:0000256" key="3">
    <source>
        <dbReference type="ARBA" id="ARBA00022989"/>
    </source>
</evidence>
<feature type="domain" description="DUF2421" evidence="7">
    <location>
        <begin position="786"/>
        <end position="996"/>
    </location>
</feature>
<keyword evidence="11" id="KW-1185">Reference proteome</keyword>
<feature type="transmembrane region" description="Helical" evidence="6">
    <location>
        <begin position="701"/>
        <end position="719"/>
    </location>
</feature>
<dbReference type="PANTHER" id="PTHR37994">
    <property type="entry name" value="ARAE_2_N DOMAIN-CONTAINING PROTEIN-RELATED"/>
    <property type="match status" value="1"/>
</dbReference>
<evidence type="ECO:0000256" key="4">
    <source>
        <dbReference type="ARBA" id="ARBA00023136"/>
    </source>
</evidence>
<dbReference type="InterPro" id="IPR049453">
    <property type="entry name" value="Memb_transporter_dom"/>
</dbReference>
<feature type="region of interest" description="Disordered" evidence="5">
    <location>
        <begin position="554"/>
        <end position="596"/>
    </location>
</feature>
<evidence type="ECO:0000256" key="1">
    <source>
        <dbReference type="ARBA" id="ARBA00004141"/>
    </source>
</evidence>
<feature type="transmembrane region" description="Helical" evidence="6">
    <location>
        <begin position="674"/>
        <end position="695"/>
    </location>
</feature>
<dbReference type="Proteomes" id="UP000722485">
    <property type="component" value="Unassembled WGS sequence"/>
</dbReference>
<dbReference type="InterPro" id="IPR018823">
    <property type="entry name" value="ArAE_2_N"/>
</dbReference>
<dbReference type="PANTHER" id="PTHR37994:SF3">
    <property type="entry name" value="ER TRANSPORTER 6TM N-TERMINAL DOMAIN-CONTAINING PROTEIN"/>
    <property type="match status" value="1"/>
</dbReference>
<keyword evidence="4 6" id="KW-0472">Membrane</keyword>
<feature type="transmembrane region" description="Helical" evidence="6">
    <location>
        <begin position="218"/>
        <end position="236"/>
    </location>
</feature>
<protein>
    <recommendedName>
        <fullName evidence="12">ER transporter 6TM N-terminal domain-containing protein</fullName>
    </recommendedName>
</protein>
<feature type="domain" description="Integral membrane bound transporter" evidence="9">
    <location>
        <begin position="650"/>
        <end position="782"/>
    </location>
</feature>
<proteinExistence type="predicted"/>
<dbReference type="InterPro" id="IPR018820">
    <property type="entry name" value="BRE4-related_DUF2421"/>
</dbReference>
<name>A0A9P5H240_9HYPO</name>
<evidence type="ECO:0000259" key="7">
    <source>
        <dbReference type="Pfam" id="PF10334"/>
    </source>
</evidence>
<evidence type="ECO:0008006" key="12">
    <source>
        <dbReference type="Google" id="ProtNLM"/>
    </source>
</evidence>
<feature type="transmembrane region" description="Helical" evidence="6">
    <location>
        <begin position="186"/>
        <end position="206"/>
    </location>
</feature>
<sequence length="1009" mass="112019">MATHQLEPDDLAFFKDSKKTKRLPPWLDHFNSRDLKTLFKCSLAVWILTIFIFIDDTLSLMGQAGFFGCIVLFILPPSGVVFIQLMGGLTIIIGLCLGWVWGVIVMKTALATRPNEDLAAQYQKLQESAPQNTTNVDQASGQATYAQIAIYDGFMLDTRVTVTYYCMLGLFVYLVARIRVAAPQLTLVTIFALVVADVFLTTAPLIPTFVGTIPKMMIIPAAIGVGVGVVCNIFIFPQSASQLILTDMAKVLAPMKEFVKSLSSHLHDPERKFDLLQLEELKNTLITLYTNIEGSNKFILMDISFGKWSPADVKSMQKPLQELFIGFGELLRYIISREEQSISADALSQAAQKLKETEAESGQYPVAYHQISATVELHERARHPEAAKLLSKTLADLSTSVVPFLQVWIHACEAAHDAISFQSNKDSATNTQNHEEALEALKNAEVEFQASVAEKIIPNYSHLLDSDGNIDPTEELSKPALYGLMVGMLLQEHILNLSRTTTGFLERIIEIERERHGRRLWLPGGLQRISEWAFSRDQQGGEFQGAIELTRTMSSARPLPQKAKRKSGFKKISEDEQNERPDTTNSSAAMLENMRKPSSRTRHGVSRFLLALIDWTTNPEGLYALRTLVVTIALAVPAVIPASAGFYYREKGMWAMIMGQLCLEPYTSDFVSGLIVRTLSTIAGGIIGMVCWYIGAGSGPGNPYGLAAVMAVAITLMMWSRLFSPPEFLPASIMLTATLFMVVAYSYVDTHIPSYGNPGVGYAVFWRRLLLVITGFVAAAIVQFVPKPPSGNDHYRTLLAEQLSTVKDRYALYASTWRSPPNDLVETIEKEALISQELLHSLIQPIKRTKYEFSTSNIDTATLEQVRALSNVLNRRITQLLLCTQKLPLELRIRFMRRTSAVDENFIGDLMNVLALVQQSIATGAPMPAVLPTPLINRARRYLATERGFGISGLSMAEQLSQDEGRQWVLCLDAFFWFLGSIDKLVLVMKTAVGETSVVDLRALNLDSA</sequence>
<comment type="caution">
    <text evidence="10">The sequence shown here is derived from an EMBL/GenBank/DDBJ whole genome shotgun (WGS) entry which is preliminary data.</text>
</comment>
<evidence type="ECO:0000259" key="9">
    <source>
        <dbReference type="Pfam" id="PF13515"/>
    </source>
</evidence>
<feature type="transmembrane region" description="Helical" evidence="6">
    <location>
        <begin position="768"/>
        <end position="786"/>
    </location>
</feature>
<dbReference type="Pfam" id="PF10334">
    <property type="entry name" value="BRE4"/>
    <property type="match status" value="1"/>
</dbReference>
<accession>A0A9P5H240</accession>
<feature type="transmembrane region" description="Helical" evidence="6">
    <location>
        <begin position="728"/>
        <end position="748"/>
    </location>
</feature>
<evidence type="ECO:0000313" key="11">
    <source>
        <dbReference type="Proteomes" id="UP000722485"/>
    </source>
</evidence>
<feature type="transmembrane region" description="Helical" evidence="6">
    <location>
        <begin position="43"/>
        <end position="75"/>
    </location>
</feature>
<evidence type="ECO:0000256" key="2">
    <source>
        <dbReference type="ARBA" id="ARBA00022692"/>
    </source>
</evidence>
<dbReference type="EMBL" id="JAANBB010000474">
    <property type="protein sequence ID" value="KAF7542177.1"/>
    <property type="molecule type" value="Genomic_DNA"/>
</dbReference>
<gene>
    <name evidence="10" type="ORF">G7Z17_g11813</name>
</gene>
<organism evidence="10 11">
    <name type="scientific">Cylindrodendrum hubeiense</name>
    <dbReference type="NCBI Taxonomy" id="595255"/>
    <lineage>
        <taxon>Eukaryota</taxon>
        <taxon>Fungi</taxon>
        <taxon>Dikarya</taxon>
        <taxon>Ascomycota</taxon>
        <taxon>Pezizomycotina</taxon>
        <taxon>Sordariomycetes</taxon>
        <taxon>Hypocreomycetidae</taxon>
        <taxon>Hypocreales</taxon>
        <taxon>Nectriaceae</taxon>
        <taxon>Cylindrodendrum</taxon>
    </lineage>
</organism>
<dbReference type="AlphaFoldDB" id="A0A9P5H240"/>
<keyword evidence="3 6" id="KW-1133">Transmembrane helix</keyword>
<feature type="compositionally biased region" description="Basic and acidic residues" evidence="5">
    <location>
        <begin position="571"/>
        <end position="582"/>
    </location>
</feature>
<evidence type="ECO:0000313" key="10">
    <source>
        <dbReference type="EMBL" id="KAF7542177.1"/>
    </source>
</evidence>
<feature type="domain" description="Putative ER transporter 6TM N-terminal" evidence="8">
    <location>
        <begin position="22"/>
        <end position="419"/>
    </location>
</feature>
<dbReference type="Pfam" id="PF13515">
    <property type="entry name" value="FUSC_2"/>
    <property type="match status" value="1"/>
</dbReference>
<keyword evidence="2 6" id="KW-0812">Transmembrane</keyword>
<comment type="subcellular location">
    <subcellularLocation>
        <location evidence="1">Membrane</location>
        <topology evidence="1">Multi-pass membrane protein</topology>
    </subcellularLocation>
</comment>
<evidence type="ECO:0000259" key="8">
    <source>
        <dbReference type="Pfam" id="PF10337"/>
    </source>
</evidence>
<feature type="transmembrane region" description="Helical" evidence="6">
    <location>
        <begin position="81"/>
        <end position="104"/>
    </location>
</feature>
<dbReference type="GO" id="GO:0016020">
    <property type="term" value="C:membrane"/>
    <property type="evidence" value="ECO:0007669"/>
    <property type="project" value="UniProtKB-SubCell"/>
</dbReference>
<feature type="transmembrane region" description="Helical" evidence="6">
    <location>
        <begin position="162"/>
        <end position="180"/>
    </location>
</feature>
<evidence type="ECO:0000256" key="6">
    <source>
        <dbReference type="SAM" id="Phobius"/>
    </source>
</evidence>
<evidence type="ECO:0000256" key="5">
    <source>
        <dbReference type="SAM" id="MobiDB-lite"/>
    </source>
</evidence>
<feature type="transmembrane region" description="Helical" evidence="6">
    <location>
        <begin position="623"/>
        <end position="648"/>
    </location>
</feature>
<dbReference type="OrthoDB" id="2274698at2759"/>